<feature type="domain" description="FAD/NAD(P)-binding" evidence="3">
    <location>
        <begin position="34"/>
        <end position="136"/>
    </location>
</feature>
<dbReference type="GO" id="GO:0050660">
    <property type="term" value="F:flavin adenine dinucleotide binding"/>
    <property type="evidence" value="ECO:0007669"/>
    <property type="project" value="InterPro"/>
</dbReference>
<evidence type="ECO:0000256" key="1">
    <source>
        <dbReference type="ARBA" id="ARBA00022630"/>
    </source>
</evidence>
<reference evidence="6 7" key="1">
    <citation type="submission" date="2016-11" db="EMBL/GenBank/DDBJ databases">
        <authorList>
            <person name="Jaros S."/>
            <person name="Januszkiewicz K."/>
            <person name="Wedrychowicz H."/>
        </authorList>
    </citation>
    <scope>NUCLEOTIDE SEQUENCE [LARGE SCALE GENOMIC DNA]</scope>
    <source>
        <strain evidence="6 7">DSM 17737</strain>
    </source>
</reference>
<dbReference type="OrthoDB" id="9802771at2"/>
<dbReference type="InterPro" id="IPR052541">
    <property type="entry name" value="SQRD"/>
</dbReference>
<feature type="domain" description="Sulfide dehydrogenase [flavocytochrome c] flavoprotein chain central" evidence="5">
    <location>
        <begin position="166"/>
        <end position="287"/>
    </location>
</feature>
<dbReference type="RefSeq" id="WP_084188301.1">
    <property type="nucleotide sequence ID" value="NZ_FSRE01000003.1"/>
</dbReference>
<keyword evidence="2" id="KW-0274">FAD</keyword>
<evidence type="ECO:0000259" key="4">
    <source>
        <dbReference type="Pfam" id="PF09242"/>
    </source>
</evidence>
<evidence type="ECO:0000259" key="5">
    <source>
        <dbReference type="Pfam" id="PF21706"/>
    </source>
</evidence>
<protein>
    <submittedName>
        <fullName evidence="6">Sulfide dehydrogenase [flavocytochrome c] flavoprotein chain</fullName>
    </submittedName>
</protein>
<dbReference type="Pfam" id="PF21706">
    <property type="entry name" value="FCSD_central"/>
    <property type="match status" value="1"/>
</dbReference>
<gene>
    <name evidence="6" type="ORF">SAMN05443662_1480</name>
</gene>
<dbReference type="SUPFAM" id="SSF55424">
    <property type="entry name" value="FAD/NAD-linked reductases, dimerisation (C-terminal) domain"/>
    <property type="match status" value="1"/>
</dbReference>
<dbReference type="PROSITE" id="PS51318">
    <property type="entry name" value="TAT"/>
    <property type="match status" value="1"/>
</dbReference>
<dbReference type="AlphaFoldDB" id="A0A1N6GSR7"/>
<dbReference type="Gene3D" id="3.50.50.60">
    <property type="entry name" value="FAD/NAD(P)-binding domain"/>
    <property type="match status" value="2"/>
</dbReference>
<dbReference type="InterPro" id="IPR006311">
    <property type="entry name" value="TAT_signal"/>
</dbReference>
<proteinExistence type="predicted"/>
<evidence type="ECO:0000256" key="2">
    <source>
        <dbReference type="ARBA" id="ARBA00022827"/>
    </source>
</evidence>
<dbReference type="PANTHER" id="PTHR43755">
    <property type="match status" value="1"/>
</dbReference>
<dbReference type="Proteomes" id="UP000198461">
    <property type="component" value="Unassembled WGS sequence"/>
</dbReference>
<dbReference type="Pfam" id="PF07992">
    <property type="entry name" value="Pyr_redox_2"/>
    <property type="match status" value="1"/>
</dbReference>
<organism evidence="6 7">
    <name type="scientific">Sulfurivirga caldicuralii</name>
    <dbReference type="NCBI Taxonomy" id="364032"/>
    <lineage>
        <taxon>Bacteria</taxon>
        <taxon>Pseudomonadati</taxon>
        <taxon>Pseudomonadota</taxon>
        <taxon>Gammaproteobacteria</taxon>
        <taxon>Thiotrichales</taxon>
        <taxon>Piscirickettsiaceae</taxon>
        <taxon>Sulfurivirga</taxon>
    </lineage>
</organism>
<name>A0A1N6GSR7_9GAMM</name>
<dbReference type="Pfam" id="PF09242">
    <property type="entry name" value="FCSD-flav_bind"/>
    <property type="match status" value="1"/>
</dbReference>
<dbReference type="InterPro" id="IPR036188">
    <property type="entry name" value="FAD/NAD-bd_sf"/>
</dbReference>
<keyword evidence="7" id="KW-1185">Reference proteome</keyword>
<evidence type="ECO:0000313" key="7">
    <source>
        <dbReference type="Proteomes" id="UP000198461"/>
    </source>
</evidence>
<dbReference type="InterPro" id="IPR016156">
    <property type="entry name" value="FAD/NAD-linked_Rdtase_dimer_sf"/>
</dbReference>
<dbReference type="InterPro" id="IPR023753">
    <property type="entry name" value="FAD/NAD-binding_dom"/>
</dbReference>
<sequence>MLLTRRDLIKLFGASAATAALGVSPKAFSASAPHLVIVGGGVGGTATAKYMRMLDPSIRITLIEPNREYVFCPGSNEVLNDEVTLAEQTVTYDSIRNRYGVNVVLDKATAIDYDKKTVRTAKGERIAYDWLVVSPGPDFVFDAVEGYSRELAEGDFPHAWKAGPQTLKLKKLYQGMRTGGVVVISAPPMPYRCPPAPYERASFMAEWLKEHNPTAKILILDSKPDFIFQPHYETYWKEKFGYGTDNAMIEWVGEHNGGKVVSLDPNTRSVKTADGETIKADVINIIPVHKAGKFAFDTGLTMGKQWVPINPFDFRSKVDKNVFVIGDTTEADPMVKTGYLASNQAKWVAQVILAEMTGKDPGYPLWTNNCVAMAGEDFGMTITDTFRYHDGKIELQETIQSPVNLNPHLNAERVAIARNWQRTFRRDIFE</sequence>
<dbReference type="SUPFAM" id="SSF51905">
    <property type="entry name" value="FAD/NAD(P)-binding domain"/>
    <property type="match status" value="2"/>
</dbReference>
<feature type="domain" description="Flavocytochrome c sulphide dehydrogenase flavin-binding" evidence="4">
    <location>
        <begin position="364"/>
        <end position="429"/>
    </location>
</feature>
<accession>A0A1N6GSR7</accession>
<dbReference type="STRING" id="364032.SAMN05443662_1480"/>
<dbReference type="InterPro" id="IPR015323">
    <property type="entry name" value="FlavoCytC_S_DH_flav-bd"/>
</dbReference>
<dbReference type="InterPro" id="IPR049386">
    <property type="entry name" value="FCSD_central"/>
</dbReference>
<dbReference type="EMBL" id="FSRE01000003">
    <property type="protein sequence ID" value="SIO10610.1"/>
    <property type="molecule type" value="Genomic_DNA"/>
</dbReference>
<dbReference type="Gene3D" id="3.90.760.10">
    <property type="entry name" value="Flavocytochrome c sulphide dehydrogenase, flavin-binding domain"/>
    <property type="match status" value="1"/>
</dbReference>
<dbReference type="PANTHER" id="PTHR43755:SF1">
    <property type="entry name" value="FAD-DEPENDENT PYRIDINE NUCLEOTIDE-DISULPHIDE OXIDOREDUCTASE"/>
    <property type="match status" value="1"/>
</dbReference>
<dbReference type="GO" id="GO:0016491">
    <property type="term" value="F:oxidoreductase activity"/>
    <property type="evidence" value="ECO:0007669"/>
    <property type="project" value="InterPro"/>
</dbReference>
<dbReference type="InterPro" id="IPR037092">
    <property type="entry name" value="FlavoCytC_S_DH_flav-bd_sf"/>
</dbReference>
<evidence type="ECO:0000313" key="6">
    <source>
        <dbReference type="EMBL" id="SIO10610.1"/>
    </source>
</evidence>
<evidence type="ECO:0000259" key="3">
    <source>
        <dbReference type="Pfam" id="PF07992"/>
    </source>
</evidence>
<keyword evidence="1" id="KW-0285">Flavoprotein</keyword>